<name>A0A0H2WSM7_SALPA</name>
<gene>
    <name evidence="1" type="ordered locus">SPA2764</name>
</gene>
<evidence type="ECO:0008006" key="3">
    <source>
        <dbReference type="Google" id="ProtNLM"/>
    </source>
</evidence>
<protein>
    <recommendedName>
        <fullName evidence="3">Cytoplasmic protein</fullName>
    </recommendedName>
</protein>
<dbReference type="HOGENOM" id="CLU_2920043_0_0_6"/>
<accession>A0A0H2WSM7</accession>
<evidence type="ECO:0000313" key="2">
    <source>
        <dbReference type="Proteomes" id="UP000008185"/>
    </source>
</evidence>
<sequence length="61" mass="7079">MFATKRNHNKIKRETDASELKTVIKIVLHEGKPIHFATTVIVLYSDRYLELCDLYSSQAIE</sequence>
<evidence type="ECO:0000313" key="1">
    <source>
        <dbReference type="EMBL" id="AAV78619.1"/>
    </source>
</evidence>
<reference evidence="1 2" key="1">
    <citation type="journal article" date="2004" name="Nat. Genet.">
        <title>Comparison of genome degradation in Paratyphi A and Typhi, human-restricted serovars of Salmonella enterica that cause typhoid.</title>
        <authorList>
            <person name="McClelland M."/>
            <person name="Sanderson K.E."/>
            <person name="Clifton S.W."/>
            <person name="Latreille P."/>
            <person name="Porwollik S."/>
            <person name="Sabo A."/>
            <person name="Meyer R."/>
            <person name="Bieri T."/>
            <person name="Ozersky P."/>
            <person name="McLellan M."/>
            <person name="Harkins C.R."/>
            <person name="Wang C."/>
            <person name="Nguyen C."/>
            <person name="Berghoff A."/>
            <person name="Elliott G."/>
            <person name="Kohlberg S."/>
            <person name="Strong C."/>
            <person name="Du F."/>
            <person name="Carter J."/>
            <person name="Kremizki C."/>
            <person name="Layman D."/>
            <person name="Leonard S."/>
            <person name="Sun H."/>
            <person name="Fulton L."/>
            <person name="Nash W."/>
            <person name="Miner T."/>
            <person name="Minx P."/>
            <person name="Delehaunty K."/>
            <person name="Fronick C."/>
            <person name="Magrini V."/>
            <person name="Nhan M."/>
            <person name="Warren W."/>
            <person name="Florea L."/>
            <person name="Spieth J."/>
            <person name="Wilson R.K."/>
        </authorList>
    </citation>
    <scope>NUCLEOTIDE SEQUENCE [LARGE SCALE GENOMIC DNA]</scope>
    <source>
        <strain evidence="2">ATCC 9150 / SARB42</strain>
    </source>
</reference>
<organism evidence="1 2">
    <name type="scientific">Salmonella paratyphi A (strain ATCC 9150 / SARB42)</name>
    <dbReference type="NCBI Taxonomy" id="295319"/>
    <lineage>
        <taxon>Bacteria</taxon>
        <taxon>Pseudomonadati</taxon>
        <taxon>Pseudomonadota</taxon>
        <taxon>Gammaproteobacteria</taxon>
        <taxon>Enterobacterales</taxon>
        <taxon>Enterobacteriaceae</taxon>
        <taxon>Salmonella</taxon>
    </lineage>
</organism>
<dbReference type="Proteomes" id="UP000008185">
    <property type="component" value="Chromosome"/>
</dbReference>
<proteinExistence type="predicted"/>
<dbReference type="AlphaFoldDB" id="A0A0H2WSM7"/>
<dbReference type="EMBL" id="CP000026">
    <property type="protein sequence ID" value="AAV78619.1"/>
    <property type="molecule type" value="Genomic_DNA"/>
</dbReference>
<dbReference type="KEGG" id="spt:SPA2764"/>